<dbReference type="InterPro" id="IPR000210">
    <property type="entry name" value="BTB/POZ_dom"/>
</dbReference>
<organism evidence="3 4">
    <name type="scientific">Roridomyces roridus</name>
    <dbReference type="NCBI Taxonomy" id="1738132"/>
    <lineage>
        <taxon>Eukaryota</taxon>
        <taxon>Fungi</taxon>
        <taxon>Dikarya</taxon>
        <taxon>Basidiomycota</taxon>
        <taxon>Agaricomycotina</taxon>
        <taxon>Agaricomycetes</taxon>
        <taxon>Agaricomycetidae</taxon>
        <taxon>Agaricales</taxon>
        <taxon>Marasmiineae</taxon>
        <taxon>Mycenaceae</taxon>
        <taxon>Roridomyces</taxon>
    </lineage>
</organism>
<name>A0AAD7C923_9AGAR</name>
<dbReference type="Proteomes" id="UP001221142">
    <property type="component" value="Unassembled WGS sequence"/>
</dbReference>
<evidence type="ECO:0000313" key="4">
    <source>
        <dbReference type="Proteomes" id="UP001221142"/>
    </source>
</evidence>
<comment type="caution">
    <text evidence="3">The sequence shown here is derived from an EMBL/GenBank/DDBJ whole genome shotgun (WGS) entry which is preliminary data.</text>
</comment>
<proteinExistence type="predicted"/>
<accession>A0AAD7C923</accession>
<feature type="region of interest" description="Disordered" evidence="1">
    <location>
        <begin position="1"/>
        <end position="29"/>
    </location>
</feature>
<dbReference type="Pfam" id="PF00651">
    <property type="entry name" value="BTB"/>
    <property type="match status" value="1"/>
</dbReference>
<dbReference type="InterPro" id="IPR011333">
    <property type="entry name" value="SKP1/BTB/POZ_sf"/>
</dbReference>
<dbReference type="AlphaFoldDB" id="A0AAD7C923"/>
<dbReference type="PROSITE" id="PS50097">
    <property type="entry name" value="BTB"/>
    <property type="match status" value="1"/>
</dbReference>
<dbReference type="SMART" id="SM00225">
    <property type="entry name" value="BTB"/>
    <property type="match status" value="1"/>
</dbReference>
<dbReference type="Gene3D" id="3.30.710.10">
    <property type="entry name" value="Potassium Channel Kv1.1, Chain A"/>
    <property type="match status" value="1"/>
</dbReference>
<protein>
    <recommendedName>
        <fullName evidence="2">BTB domain-containing protein</fullName>
    </recommendedName>
</protein>
<evidence type="ECO:0000313" key="3">
    <source>
        <dbReference type="EMBL" id="KAJ7642041.1"/>
    </source>
</evidence>
<dbReference type="EMBL" id="JARKIF010000004">
    <property type="protein sequence ID" value="KAJ7642041.1"/>
    <property type="molecule type" value="Genomic_DNA"/>
</dbReference>
<gene>
    <name evidence="3" type="ORF">FB45DRAFT_901656</name>
</gene>
<dbReference type="SUPFAM" id="SSF54695">
    <property type="entry name" value="POZ domain"/>
    <property type="match status" value="1"/>
</dbReference>
<feature type="compositionally biased region" description="Acidic residues" evidence="1">
    <location>
        <begin position="11"/>
        <end position="21"/>
    </location>
</feature>
<dbReference type="CDD" id="cd18186">
    <property type="entry name" value="BTB_POZ_ZBTB_KLHL-like"/>
    <property type="match status" value="1"/>
</dbReference>
<keyword evidence="4" id="KW-1185">Reference proteome</keyword>
<reference evidence="3" key="1">
    <citation type="submission" date="2023-03" db="EMBL/GenBank/DDBJ databases">
        <title>Massive genome expansion in bonnet fungi (Mycena s.s.) driven by repeated elements and novel gene families across ecological guilds.</title>
        <authorList>
            <consortium name="Lawrence Berkeley National Laboratory"/>
            <person name="Harder C.B."/>
            <person name="Miyauchi S."/>
            <person name="Viragh M."/>
            <person name="Kuo A."/>
            <person name="Thoen E."/>
            <person name="Andreopoulos B."/>
            <person name="Lu D."/>
            <person name="Skrede I."/>
            <person name="Drula E."/>
            <person name="Henrissat B."/>
            <person name="Morin E."/>
            <person name="Kohler A."/>
            <person name="Barry K."/>
            <person name="LaButti K."/>
            <person name="Morin E."/>
            <person name="Salamov A."/>
            <person name="Lipzen A."/>
            <person name="Mereny Z."/>
            <person name="Hegedus B."/>
            <person name="Baldrian P."/>
            <person name="Stursova M."/>
            <person name="Weitz H."/>
            <person name="Taylor A."/>
            <person name="Grigoriev I.V."/>
            <person name="Nagy L.G."/>
            <person name="Martin F."/>
            <person name="Kauserud H."/>
        </authorList>
    </citation>
    <scope>NUCLEOTIDE SEQUENCE</scope>
    <source>
        <strain evidence="3">9284</strain>
    </source>
</reference>
<evidence type="ECO:0000259" key="2">
    <source>
        <dbReference type="PROSITE" id="PS50097"/>
    </source>
</evidence>
<sequence>MARKRARSSSDSDEEEEEEELPSAGRDENYYDEDGDCVIRVENVLFKTHRVFLARGSPVLADMFALPQGEQPAEGATDEDAIFLAGDTPQQFRAFLRYSLAPALANQFDRIPVEDILTVLDLAHFAQKYMMASWVEYAVAAIQYFCRQPNAASNTGLSLEVLRSTLTLAATSPQAAELWTDIPHVWKLRLKTHPRLEYCDALDAAEAVGPLSREFLIDLYYAILCRIRMPPYHWTSTATQFPYPRVAPVHLARILMGYWSLTVMWLHLSKNPPKLPCGTQHRTCAENWEKAWVEMIHHPHLDEFNPADVIARLWAMEKRARHTLTNSCADRLLDGENNPFRRVRLEVMDSLAERFFGTEDFALFRPLGPPSA</sequence>
<evidence type="ECO:0000256" key="1">
    <source>
        <dbReference type="SAM" id="MobiDB-lite"/>
    </source>
</evidence>
<feature type="domain" description="BTB" evidence="2">
    <location>
        <begin position="35"/>
        <end position="98"/>
    </location>
</feature>